<dbReference type="CDD" id="cd23958">
    <property type="entry name" value="SCC2"/>
    <property type="match status" value="1"/>
</dbReference>
<evidence type="ECO:0000256" key="6">
    <source>
        <dbReference type="RuleBase" id="RU364107"/>
    </source>
</evidence>
<evidence type="ECO:0000256" key="1">
    <source>
        <dbReference type="ARBA" id="ARBA00004123"/>
    </source>
</evidence>
<feature type="domain" description="Sister chromatid cohesion C-terminal" evidence="8">
    <location>
        <begin position="1459"/>
        <end position="1644"/>
    </location>
</feature>
<feature type="compositionally biased region" description="Acidic residues" evidence="7">
    <location>
        <begin position="673"/>
        <end position="698"/>
    </location>
</feature>
<evidence type="ECO:0000256" key="2">
    <source>
        <dbReference type="ARBA" id="ARBA00009252"/>
    </source>
</evidence>
<evidence type="ECO:0000313" key="9">
    <source>
        <dbReference type="EMBL" id="KZZ91241.1"/>
    </source>
</evidence>
<feature type="compositionally biased region" description="Basic and acidic residues" evidence="7">
    <location>
        <begin position="1731"/>
        <end position="1744"/>
    </location>
</feature>
<comment type="caution">
    <text evidence="9">The sequence shown here is derived from an EMBL/GenBank/DDBJ whole genome shotgun (WGS) entry which is preliminary data.</text>
</comment>
<feature type="compositionally biased region" description="Low complexity" evidence="7">
    <location>
        <begin position="25"/>
        <end position="61"/>
    </location>
</feature>
<keyword evidence="10" id="KW-1185">Reference proteome</keyword>
<evidence type="ECO:0000256" key="4">
    <source>
        <dbReference type="ARBA" id="ARBA00023242"/>
    </source>
</evidence>
<organism evidence="9 10">
    <name type="scientific">Ascosphaera apis ARSEF 7405</name>
    <dbReference type="NCBI Taxonomy" id="392613"/>
    <lineage>
        <taxon>Eukaryota</taxon>
        <taxon>Fungi</taxon>
        <taxon>Dikarya</taxon>
        <taxon>Ascomycota</taxon>
        <taxon>Pezizomycotina</taxon>
        <taxon>Eurotiomycetes</taxon>
        <taxon>Eurotiomycetidae</taxon>
        <taxon>Onygenales</taxon>
        <taxon>Ascosphaeraceae</taxon>
        <taxon>Ascosphaera</taxon>
    </lineage>
</organism>
<dbReference type="InterPro" id="IPR016024">
    <property type="entry name" value="ARM-type_fold"/>
</dbReference>
<feature type="region of interest" description="Disordered" evidence="7">
    <location>
        <begin position="1819"/>
        <end position="1860"/>
    </location>
</feature>
<dbReference type="GO" id="GO:0090694">
    <property type="term" value="C:Scc2-Scc4 cohesin loading complex"/>
    <property type="evidence" value="ECO:0007669"/>
    <property type="project" value="TreeGrafter"/>
</dbReference>
<evidence type="ECO:0000256" key="3">
    <source>
        <dbReference type="ARBA" id="ARBA00022737"/>
    </source>
</evidence>
<dbReference type="InterPro" id="IPR033031">
    <property type="entry name" value="Scc2/Nipped-B"/>
</dbReference>
<dbReference type="Gene3D" id="1.25.10.10">
    <property type="entry name" value="Leucine-rich Repeat Variant"/>
    <property type="match status" value="1"/>
</dbReference>
<feature type="region of interest" description="Disordered" evidence="7">
    <location>
        <begin position="639"/>
        <end position="702"/>
    </location>
</feature>
<dbReference type="PANTHER" id="PTHR21704">
    <property type="entry name" value="NIPPED-B-LIKE PROTEIN DELANGIN SCC2-RELATED"/>
    <property type="match status" value="1"/>
</dbReference>
<protein>
    <recommendedName>
        <fullName evidence="6">Sister chromatid cohesion protein</fullName>
    </recommendedName>
</protein>
<dbReference type="Pfam" id="PF12765">
    <property type="entry name" value="Cohesin_HEAT"/>
    <property type="match status" value="1"/>
</dbReference>
<dbReference type="SUPFAM" id="SSF48371">
    <property type="entry name" value="ARM repeat"/>
    <property type="match status" value="1"/>
</dbReference>
<dbReference type="GO" id="GO:0003682">
    <property type="term" value="F:chromatin binding"/>
    <property type="evidence" value="ECO:0007669"/>
    <property type="project" value="TreeGrafter"/>
</dbReference>
<feature type="compositionally biased region" description="Polar residues" evidence="7">
    <location>
        <begin position="264"/>
        <end position="274"/>
    </location>
</feature>
<gene>
    <name evidence="9" type="ORF">AAP_03411</name>
</gene>
<feature type="region of interest" description="Disordered" evidence="7">
    <location>
        <begin position="1729"/>
        <end position="1749"/>
    </location>
</feature>
<accession>A0A167YEL0</accession>
<feature type="region of interest" description="Disordered" evidence="7">
    <location>
        <begin position="1"/>
        <end position="61"/>
    </location>
</feature>
<dbReference type="GO" id="GO:0071169">
    <property type="term" value="P:establishment of protein localization to chromatin"/>
    <property type="evidence" value="ECO:0007669"/>
    <property type="project" value="TreeGrafter"/>
</dbReference>
<name>A0A167YEL0_9EURO</name>
<keyword evidence="4 6" id="KW-0539">Nucleus</keyword>
<evidence type="ECO:0000259" key="8">
    <source>
        <dbReference type="Pfam" id="PF12830"/>
    </source>
</evidence>
<keyword evidence="3 6" id="KW-0677">Repeat</keyword>
<dbReference type="GO" id="GO:1990414">
    <property type="term" value="P:replication-born double-strand break repair via sister chromatid exchange"/>
    <property type="evidence" value="ECO:0007669"/>
    <property type="project" value="TreeGrafter"/>
</dbReference>
<feature type="region of interest" description="Disordered" evidence="7">
    <location>
        <begin position="221"/>
        <end position="277"/>
    </location>
</feature>
<feature type="compositionally biased region" description="Basic and acidic residues" evidence="7">
    <location>
        <begin position="1"/>
        <end position="10"/>
    </location>
</feature>
<keyword evidence="5 6" id="KW-0131">Cell cycle</keyword>
<dbReference type="OrthoDB" id="4202556at2759"/>
<feature type="compositionally biased region" description="Polar residues" evidence="7">
    <location>
        <begin position="236"/>
        <end position="247"/>
    </location>
</feature>
<dbReference type="InterPro" id="IPR024986">
    <property type="entry name" value="Nipped-B_C"/>
</dbReference>
<dbReference type="InterPro" id="IPR011989">
    <property type="entry name" value="ARM-like"/>
</dbReference>
<proteinExistence type="inferred from homology"/>
<evidence type="ECO:0000256" key="5">
    <source>
        <dbReference type="ARBA" id="ARBA00023306"/>
    </source>
</evidence>
<evidence type="ECO:0000256" key="7">
    <source>
        <dbReference type="SAM" id="MobiDB-lite"/>
    </source>
</evidence>
<dbReference type="GO" id="GO:0140588">
    <property type="term" value="P:chromatin looping"/>
    <property type="evidence" value="ECO:0007669"/>
    <property type="project" value="InterPro"/>
</dbReference>
<reference evidence="9 10" key="1">
    <citation type="journal article" date="2016" name="Genome Biol. Evol.">
        <title>Divergent and convergent evolution of fungal pathogenicity.</title>
        <authorList>
            <person name="Shang Y."/>
            <person name="Xiao G."/>
            <person name="Zheng P."/>
            <person name="Cen K."/>
            <person name="Zhan S."/>
            <person name="Wang C."/>
        </authorList>
    </citation>
    <scope>NUCLEOTIDE SEQUENCE [LARGE SCALE GENOMIC DNA]</scope>
    <source>
        <strain evidence="9 10">ARSEF 7405</strain>
    </source>
</reference>
<dbReference type="InterPro" id="IPR026003">
    <property type="entry name" value="Cohesin_HEAT"/>
</dbReference>
<dbReference type="GO" id="GO:0061775">
    <property type="term" value="F:cohesin loader activity"/>
    <property type="evidence" value="ECO:0007669"/>
    <property type="project" value="InterPro"/>
</dbReference>
<dbReference type="GO" id="GO:0010468">
    <property type="term" value="P:regulation of gene expression"/>
    <property type="evidence" value="ECO:0007669"/>
    <property type="project" value="InterPro"/>
</dbReference>
<feature type="compositionally biased region" description="Basic residues" evidence="7">
    <location>
        <begin position="1837"/>
        <end position="1848"/>
    </location>
</feature>
<dbReference type="GO" id="GO:0034087">
    <property type="term" value="P:establishment of mitotic sister chromatid cohesion"/>
    <property type="evidence" value="ECO:0007669"/>
    <property type="project" value="TreeGrafter"/>
</dbReference>
<dbReference type="EMBL" id="AZGZ01000014">
    <property type="protein sequence ID" value="KZZ91241.1"/>
    <property type="molecule type" value="Genomic_DNA"/>
</dbReference>
<dbReference type="VEuPathDB" id="FungiDB:AAP_03411"/>
<comment type="similarity">
    <text evidence="2 6">Belongs to the SCC2/Nipped-B family.</text>
</comment>
<evidence type="ECO:0000313" key="10">
    <source>
        <dbReference type="Proteomes" id="UP000242877"/>
    </source>
</evidence>
<dbReference type="Proteomes" id="UP000242877">
    <property type="component" value="Unassembled WGS sequence"/>
</dbReference>
<dbReference type="PANTHER" id="PTHR21704:SF18">
    <property type="entry name" value="NIPPED-B-LIKE PROTEIN"/>
    <property type="match status" value="1"/>
</dbReference>
<sequence length="1860" mass="206768">MQHPLPDHRVGAMPSSTRPPVASDQIQIQNQYQHQYAQQYHQQSRQQQQQQQQQQHFQQNQARYNERQEMTYTGDISQRPFLSLPVERALRFSPMTHPPAFGLGSITRPDIGYLSSASDDLPEAYDQHVAGEIIDKLDEEAQKSAAGVSENFNKTVQYLQSLLDSDGLTQFKFKRPSRKDIPKNLTRTPARDNADSLLRENLGPFARLMLDSTSIPYRFSQPKTPNAAAKKEKNMTKSLPTPISSSKPMIVIPTPKSKPDLAKQESTPSQMSATGGSGTVTPMIMIPNLPSTHQPSQYIHIPDINMPPVRRKINAEDEQKLASLHTKDQRAEIDAALVALQDLLYEVFEAEDEVEIDALGQPGTSSSNIFIPASKILSSETHHRLHKAIDRVVGYKRLRDIPKDYLRRLQKLCEIPILNSQAEDLSIDTLVADPERLSGVHNGLMATCTFLHTMSGEHVPHELCPEDIVQQIPRILSAAFDGCIIPVVEARPGDRDAALWTFATNNAKMISSICQQTRKILMNLAKFLINVDVAEDIITSTEFLAAKLIFVENAPHDKDSALGFQKFESVRRAAMDVLARIFAKYVDQRSVILDEILVSLEKLPSTRQSARQFKLIDGKNIQLVSALVMQLVQTTTLLESGGRKKRADGQRISGANGTREKGKKNNKPARNDSDDELLYDAASDDDETSSEADDDGDTPMEKLISTVDPLYGNAMHSARYITKYIVQRAMTSTKTGDQPYRNLLDLFTEDLLGVLGSTDWPIAELLLRVLASQMVSIAEHDKSLANAKNMALELLGWMGSSIAQLTSTVNHIANTMSEDNDPDMEKYLKGLFDDYSKRIIHPRDLVVDNGPYKIVLNYLQERDLGSWQLSSAKGYILAQWAKTLTQVYDPEKGDEFDGEVEAQCRKLEAMLRDSREFEAETEMDRVSTTHARFAYMLTVLNSPFCNAFDTIVKVLLTSITSDQAKVRSRSLKSVVQMLERDPNLLDRDDTVMALILRCAADTSPMVRDSALSLIAKCIALRPTLEEVGCRAILACSCDQTVSVRKRCIGLMKDIYVQTKREELKTAIAENLLARIPDHEDSVATLAKQVLEEVWFVPFHGSVEDATPSPQTKVAKGKLIDLMVSCIQSNELVVSTLEAFLRGLLSKDVKGTTANFKVCKSLVAAMFERVVEDAESSQALFTTITVFAKANARLFTPDQLETLHPYIGHLATAEDLLLFKSVVVIYRCVLPYLTTSHDMLLKKVQNDLFRSISKLARTELNEVMACLWTIDQILNNTGRLFKLLVSVLKGIKVESNTDFNDPEKATNLNKAKSYIRIAGCVGKHCDLEKFQGYLKQEFPGSNPESVAGMIADFIAPLALAKHPLGLRVMALESLGGVCQTWPAQFSRALPRKAFCCVFEEDDPSLQNIVLKAFLEFFSIHEGRTEKLVDTTATAEAADPESNSRFGGSLKASDNDGAAAIIAQNFLKNMLHAALSKETAYALTAIELIASINRQGLIHPKECAGVLVSLETSPHPKIAKIAYETHHMLHSQHESMFDREYMRAVQDAFHYQRDVIGDPNGATEENPHRAKLGPLFEIVNTSNAKFQKKFLTNLCSKVDFDMQQLDVSKEVPDHLLLAKFICQNLAFFEYTQMAELMVAINCMEKIVATTGDHINQIMETQLFIPAPDKAPILLAPDAVEPPEGAPQQVPANPDISPDLLRKLATGSVILLILWEARKYLRRLYNVNAHQAKKKEAGGKANPKEQNKAPTKVNGVTGDRFWYVSMKGQLALEDRESMIAVCRDFAGLLAVDDELKVGTNAEDEDMGDLASIADETASLAIASPTKKRKASSATFGGAAKKAKSRAPKRKDRASVNPDEEFDL</sequence>
<comment type="subcellular location">
    <subcellularLocation>
        <location evidence="1 6">Nucleus</location>
    </subcellularLocation>
</comment>
<dbReference type="Pfam" id="PF12830">
    <property type="entry name" value="Nipped-B_C"/>
    <property type="match status" value="1"/>
</dbReference>